<accession>A0ABQ1KP51</accession>
<dbReference type="Proteomes" id="UP000622638">
    <property type="component" value="Unassembled WGS sequence"/>
</dbReference>
<evidence type="ECO:0000313" key="2">
    <source>
        <dbReference type="EMBL" id="GGC05628.1"/>
    </source>
</evidence>
<sequence length="275" mass="30015">MNDDSQILIARLLTHQTLRRDDKLVKRVLSDELFRAEVDARLTATGLKLLDNVYADHVTLALSRTIEPKIFGARDTWQNNNFGLARDGVALLVVLWALIILPKRERQETHQSAEDDQNDMFGGDKPVPRAEETSIGIPHKTLLADFGDKLGKKTRMDMNLGILSKLGFIERRGDIIVEGPLLDLLMDTDLLKERIINGALADVFKRAPAQIVHIPRAALAEAAAANDAERAASRTASTMAREVEAAVIDAAAARAAAEAADQDAGTDTTEPPNQG</sequence>
<comment type="caution">
    <text evidence="2">The sequence shown here is derived from an EMBL/GenBank/DDBJ whole genome shotgun (WGS) entry which is preliminary data.</text>
</comment>
<proteinExistence type="predicted"/>
<organism evidence="2 3">
    <name type="scientific">Pseudoduganella buxea</name>
    <dbReference type="NCBI Taxonomy" id="1949069"/>
    <lineage>
        <taxon>Bacteria</taxon>
        <taxon>Pseudomonadati</taxon>
        <taxon>Pseudomonadota</taxon>
        <taxon>Betaproteobacteria</taxon>
        <taxon>Burkholderiales</taxon>
        <taxon>Oxalobacteraceae</taxon>
        <taxon>Telluria group</taxon>
        <taxon>Pseudoduganella</taxon>
    </lineage>
</organism>
<name>A0ABQ1KP51_9BURK</name>
<gene>
    <name evidence="2" type="ORF">GCM10011572_29370</name>
</gene>
<dbReference type="EMBL" id="BMKG01000011">
    <property type="protein sequence ID" value="GGC05628.1"/>
    <property type="molecule type" value="Genomic_DNA"/>
</dbReference>
<evidence type="ECO:0000313" key="3">
    <source>
        <dbReference type="Proteomes" id="UP000622638"/>
    </source>
</evidence>
<dbReference type="RefSeq" id="WP_229417847.1">
    <property type="nucleotide sequence ID" value="NZ_BMKG01000011.1"/>
</dbReference>
<protein>
    <recommendedName>
        <fullName evidence="4">DUF4194 domain-containing protein</fullName>
    </recommendedName>
</protein>
<reference evidence="3" key="1">
    <citation type="journal article" date="2019" name="Int. J. Syst. Evol. Microbiol.">
        <title>The Global Catalogue of Microorganisms (GCM) 10K type strain sequencing project: providing services to taxonomists for standard genome sequencing and annotation.</title>
        <authorList>
            <consortium name="The Broad Institute Genomics Platform"/>
            <consortium name="The Broad Institute Genome Sequencing Center for Infectious Disease"/>
            <person name="Wu L."/>
            <person name="Ma J."/>
        </authorList>
    </citation>
    <scope>NUCLEOTIDE SEQUENCE [LARGE SCALE GENOMIC DNA]</scope>
    <source>
        <strain evidence="3">CGMCC 1.15931</strain>
    </source>
</reference>
<feature type="region of interest" description="Disordered" evidence="1">
    <location>
        <begin position="107"/>
        <end position="126"/>
    </location>
</feature>
<evidence type="ECO:0008006" key="4">
    <source>
        <dbReference type="Google" id="ProtNLM"/>
    </source>
</evidence>
<evidence type="ECO:0000256" key="1">
    <source>
        <dbReference type="SAM" id="MobiDB-lite"/>
    </source>
</evidence>
<keyword evidence="3" id="KW-1185">Reference proteome</keyword>